<dbReference type="RefSeq" id="WP_070792224.1">
    <property type="nucleotide sequence ID" value="NZ_MKIR01000020.1"/>
</dbReference>
<evidence type="ECO:0000256" key="6">
    <source>
        <dbReference type="ARBA" id="ARBA00023310"/>
    </source>
</evidence>
<dbReference type="OrthoDB" id="9802471at2"/>
<keyword evidence="5 7" id="KW-0472">Membrane</keyword>
<dbReference type="NCBIfam" id="TIGR01145">
    <property type="entry name" value="ATP_synt_delta"/>
    <property type="match status" value="1"/>
</dbReference>
<dbReference type="PRINTS" id="PR00125">
    <property type="entry name" value="ATPASEDELTA"/>
</dbReference>
<evidence type="ECO:0000256" key="7">
    <source>
        <dbReference type="HAMAP-Rule" id="MF_01416"/>
    </source>
</evidence>
<keyword evidence="4 7" id="KW-0406">Ion transport</keyword>
<gene>
    <name evidence="7" type="primary">atpH</name>
    <name evidence="8" type="ORF">BG261_03710</name>
</gene>
<comment type="function">
    <text evidence="7">F(1)F(0) ATP synthase produces ATP from ADP in the presence of a proton or sodium gradient. F-type ATPases consist of two structural domains, F(1) containing the extramembraneous catalytic core and F(0) containing the membrane proton channel, linked together by a central stalk and a peripheral stalk. During catalysis, ATP synthesis in the catalytic domain of F(1) is coupled via a rotary mechanism of the central stalk subunits to proton translocation.</text>
</comment>
<evidence type="ECO:0000256" key="2">
    <source>
        <dbReference type="ARBA" id="ARBA00022448"/>
    </source>
</evidence>
<dbReference type="InterPro" id="IPR026015">
    <property type="entry name" value="ATP_synth_OSCP/delta_N_sf"/>
</dbReference>
<dbReference type="SUPFAM" id="SSF47928">
    <property type="entry name" value="N-terminal domain of the delta subunit of the F1F0-ATP synthase"/>
    <property type="match status" value="1"/>
</dbReference>
<name>A0A1E8GLY6_9LACT</name>
<evidence type="ECO:0000256" key="5">
    <source>
        <dbReference type="ARBA" id="ARBA00023136"/>
    </source>
</evidence>
<dbReference type="Proteomes" id="UP000178622">
    <property type="component" value="Unassembled WGS sequence"/>
</dbReference>
<proteinExistence type="inferred from homology"/>
<evidence type="ECO:0000256" key="1">
    <source>
        <dbReference type="ARBA" id="ARBA00004370"/>
    </source>
</evidence>
<dbReference type="GO" id="GO:0046933">
    <property type="term" value="F:proton-transporting ATP synthase activity, rotational mechanism"/>
    <property type="evidence" value="ECO:0007669"/>
    <property type="project" value="UniProtKB-UniRule"/>
</dbReference>
<comment type="function">
    <text evidence="7">This protein is part of the stalk that links CF(0) to CF(1). It either transmits conformational changes from CF(0) to CF(1) or is implicated in proton conduction.</text>
</comment>
<comment type="subcellular location">
    <subcellularLocation>
        <location evidence="7">Cell membrane</location>
        <topology evidence="7">Peripheral membrane protein</topology>
    </subcellularLocation>
    <subcellularLocation>
        <location evidence="1">Membrane</location>
    </subcellularLocation>
</comment>
<evidence type="ECO:0000313" key="9">
    <source>
        <dbReference type="Proteomes" id="UP000178622"/>
    </source>
</evidence>
<comment type="similarity">
    <text evidence="7">Belongs to the ATPase delta chain family.</text>
</comment>
<dbReference type="NCBIfam" id="NF004401">
    <property type="entry name" value="PRK05758.2-1"/>
    <property type="match status" value="1"/>
</dbReference>
<evidence type="ECO:0000313" key="8">
    <source>
        <dbReference type="EMBL" id="OFI49187.1"/>
    </source>
</evidence>
<dbReference type="GO" id="GO:0005886">
    <property type="term" value="C:plasma membrane"/>
    <property type="evidence" value="ECO:0007669"/>
    <property type="project" value="UniProtKB-SubCell"/>
</dbReference>
<protein>
    <recommendedName>
        <fullName evidence="7">ATP synthase subunit delta</fullName>
    </recommendedName>
    <alternativeName>
        <fullName evidence="7">ATP synthase F(1) sector subunit delta</fullName>
    </alternativeName>
    <alternativeName>
        <fullName evidence="7">F-type ATPase subunit delta</fullName>
        <shortName evidence="7">F-ATPase subunit delta</shortName>
    </alternativeName>
</protein>
<dbReference type="InterPro" id="IPR000711">
    <property type="entry name" value="ATPase_OSCP/dsu"/>
</dbReference>
<organism evidence="8 9">
    <name type="scientific">Floricoccus tropicus</name>
    <dbReference type="NCBI Taxonomy" id="1859473"/>
    <lineage>
        <taxon>Bacteria</taxon>
        <taxon>Bacillati</taxon>
        <taxon>Bacillota</taxon>
        <taxon>Bacilli</taxon>
        <taxon>Lactobacillales</taxon>
        <taxon>Streptococcaceae</taxon>
        <taxon>Floricoccus</taxon>
    </lineage>
</organism>
<evidence type="ECO:0000256" key="4">
    <source>
        <dbReference type="ARBA" id="ARBA00023065"/>
    </source>
</evidence>
<sequence>MSLIVSKRYSKALLEAFADAGKTDGLAEESNTLLEIIKQSNLMKFLTDESYSYKDKKIIIDEFVKSSSSLMGNFLILLVKNKRVSQLEEILQQTLLEIEDANGRAQVEVTSTIALNEHQLEKIKAISAQKFNLNDVVIINTIDPSIIGGMVIKSRGKIIDSSIKTQLSKLSQEIM</sequence>
<keyword evidence="2 7" id="KW-0813">Transport</keyword>
<comment type="caution">
    <text evidence="8">The sequence shown here is derived from an EMBL/GenBank/DDBJ whole genome shotgun (WGS) entry which is preliminary data.</text>
</comment>
<keyword evidence="9" id="KW-1185">Reference proteome</keyword>
<dbReference type="STRING" id="1859473.BG261_03710"/>
<dbReference type="GO" id="GO:0045259">
    <property type="term" value="C:proton-transporting ATP synthase complex"/>
    <property type="evidence" value="ECO:0007669"/>
    <property type="project" value="UniProtKB-KW"/>
</dbReference>
<accession>A0A1E8GLY6</accession>
<keyword evidence="7" id="KW-1003">Cell membrane</keyword>
<dbReference type="HAMAP" id="MF_01416">
    <property type="entry name" value="ATP_synth_delta_bact"/>
    <property type="match status" value="1"/>
</dbReference>
<evidence type="ECO:0000256" key="3">
    <source>
        <dbReference type="ARBA" id="ARBA00022781"/>
    </source>
</evidence>
<dbReference type="Gene3D" id="1.10.520.20">
    <property type="entry name" value="N-terminal domain of the delta subunit of the F1F0-ATP synthase"/>
    <property type="match status" value="1"/>
</dbReference>
<reference evidence="9" key="1">
    <citation type="submission" date="2016-09" db="EMBL/GenBank/DDBJ databases">
        <title>Draft genome sequence of a novel species of the family Streptococcaceae isolated from flowers.</title>
        <authorList>
            <person name="Chuah L.-O."/>
            <person name="Yap K.-P."/>
            <person name="Thong K.L."/>
            <person name="Liong M.T."/>
            <person name="Ahmad R."/>
            <person name="Rusul G."/>
        </authorList>
    </citation>
    <scope>NUCLEOTIDE SEQUENCE [LARGE SCALE GENOMIC DNA]</scope>
    <source>
        <strain evidence="9">DF1</strain>
    </source>
</reference>
<keyword evidence="7" id="KW-0139">CF(1)</keyword>
<keyword evidence="6 7" id="KW-0066">ATP synthesis</keyword>
<dbReference type="AlphaFoldDB" id="A0A1E8GLY6"/>
<keyword evidence="3 7" id="KW-0375">Hydrogen ion transport</keyword>
<dbReference type="PANTHER" id="PTHR11910">
    <property type="entry name" value="ATP SYNTHASE DELTA CHAIN"/>
    <property type="match status" value="1"/>
</dbReference>
<dbReference type="Pfam" id="PF00213">
    <property type="entry name" value="OSCP"/>
    <property type="match status" value="1"/>
</dbReference>
<dbReference type="EMBL" id="MKIR01000020">
    <property type="protein sequence ID" value="OFI49187.1"/>
    <property type="molecule type" value="Genomic_DNA"/>
</dbReference>